<evidence type="ECO:0000256" key="5">
    <source>
        <dbReference type="ARBA" id="ARBA00023136"/>
    </source>
</evidence>
<dbReference type="AlphaFoldDB" id="A0A418MIL0"/>
<evidence type="ECO:0000256" key="4">
    <source>
        <dbReference type="ARBA" id="ARBA00022989"/>
    </source>
</evidence>
<feature type="transmembrane region" description="Helical" evidence="6">
    <location>
        <begin position="12"/>
        <end position="31"/>
    </location>
</feature>
<keyword evidence="2" id="KW-1003">Cell membrane</keyword>
<feature type="transmembrane region" description="Helical" evidence="6">
    <location>
        <begin position="43"/>
        <end position="64"/>
    </location>
</feature>
<dbReference type="InterPro" id="IPR027379">
    <property type="entry name" value="CLS_N"/>
</dbReference>
<evidence type="ECO:0000256" key="3">
    <source>
        <dbReference type="ARBA" id="ARBA00022692"/>
    </source>
</evidence>
<organism evidence="8 9">
    <name type="scientific">Fibrisoma montanum</name>
    <dbReference type="NCBI Taxonomy" id="2305895"/>
    <lineage>
        <taxon>Bacteria</taxon>
        <taxon>Pseudomonadati</taxon>
        <taxon>Bacteroidota</taxon>
        <taxon>Cytophagia</taxon>
        <taxon>Cytophagales</taxon>
        <taxon>Spirosomataceae</taxon>
        <taxon>Fibrisoma</taxon>
    </lineage>
</organism>
<keyword evidence="3 6" id="KW-0812">Transmembrane</keyword>
<dbReference type="OrthoDB" id="1123412at2"/>
<gene>
    <name evidence="8" type="ORF">DYU11_02960</name>
</gene>
<dbReference type="RefSeq" id="WP_119666139.1">
    <property type="nucleotide sequence ID" value="NZ_QXED01000001.1"/>
</dbReference>
<accession>A0A418MIL0</accession>
<keyword evidence="5 6" id="KW-0472">Membrane</keyword>
<protein>
    <recommendedName>
        <fullName evidence="7">Cardiolipin synthase N-terminal domain-containing protein</fullName>
    </recommendedName>
</protein>
<evidence type="ECO:0000256" key="1">
    <source>
        <dbReference type="ARBA" id="ARBA00004651"/>
    </source>
</evidence>
<evidence type="ECO:0000256" key="2">
    <source>
        <dbReference type="ARBA" id="ARBA00022475"/>
    </source>
</evidence>
<feature type="domain" description="Cardiolipin synthase N-terminal" evidence="7">
    <location>
        <begin position="25"/>
        <end position="66"/>
    </location>
</feature>
<comment type="subcellular location">
    <subcellularLocation>
        <location evidence="1">Cell membrane</location>
        <topology evidence="1">Multi-pass membrane protein</topology>
    </subcellularLocation>
</comment>
<dbReference type="GO" id="GO:0005886">
    <property type="term" value="C:plasma membrane"/>
    <property type="evidence" value="ECO:0007669"/>
    <property type="project" value="UniProtKB-SubCell"/>
</dbReference>
<dbReference type="Proteomes" id="UP000283523">
    <property type="component" value="Unassembled WGS sequence"/>
</dbReference>
<evidence type="ECO:0000256" key="6">
    <source>
        <dbReference type="SAM" id="Phobius"/>
    </source>
</evidence>
<proteinExistence type="predicted"/>
<reference evidence="8 9" key="1">
    <citation type="submission" date="2018-08" db="EMBL/GenBank/DDBJ databases">
        <title>Fibrisoma montanum sp. nov., isolated from Danxia mountain soil.</title>
        <authorList>
            <person name="Huang Y."/>
        </authorList>
    </citation>
    <scope>NUCLEOTIDE SEQUENCE [LARGE SCALE GENOMIC DNA]</scope>
    <source>
        <strain evidence="8 9">HYT19</strain>
    </source>
</reference>
<keyword evidence="9" id="KW-1185">Reference proteome</keyword>
<evidence type="ECO:0000259" key="7">
    <source>
        <dbReference type="Pfam" id="PF13396"/>
    </source>
</evidence>
<evidence type="ECO:0000313" key="9">
    <source>
        <dbReference type="Proteomes" id="UP000283523"/>
    </source>
</evidence>
<dbReference type="Pfam" id="PF13396">
    <property type="entry name" value="PLDc_N"/>
    <property type="match status" value="1"/>
</dbReference>
<dbReference type="EMBL" id="QXED01000001">
    <property type="protein sequence ID" value="RIV27288.1"/>
    <property type="molecule type" value="Genomic_DNA"/>
</dbReference>
<evidence type="ECO:0000313" key="8">
    <source>
        <dbReference type="EMBL" id="RIV27288.1"/>
    </source>
</evidence>
<sequence length="71" mass="7955">MELFIGLGGIELLFVLAILGFFILLPLIALIDALRSSFHGNDKLVWVLVILLFPFLGAILYFVIGRNQRIP</sequence>
<comment type="caution">
    <text evidence="8">The sequence shown here is derived from an EMBL/GenBank/DDBJ whole genome shotgun (WGS) entry which is preliminary data.</text>
</comment>
<name>A0A418MIL0_9BACT</name>
<keyword evidence="4 6" id="KW-1133">Transmembrane helix</keyword>